<comment type="similarity">
    <text evidence="2 6">Belongs to the peroxisomal membrane protein PXMP2/4 family.</text>
</comment>
<proteinExistence type="inferred from homology"/>
<reference evidence="7 8" key="1">
    <citation type="journal article" date="2013" name="Genome Biol.">
        <title>Genome of Acanthamoeba castellanii highlights extensive lateral gene transfer and early evolution of tyrosine kinase signaling.</title>
        <authorList>
            <person name="Clarke M."/>
            <person name="Lohan A.J."/>
            <person name="Liu B."/>
            <person name="Lagkouvardos I."/>
            <person name="Roy S."/>
            <person name="Zafar N."/>
            <person name="Bertelli C."/>
            <person name="Schilde C."/>
            <person name="Kianianmomeni A."/>
            <person name="Burglin T.R."/>
            <person name="Frech C."/>
            <person name="Turcotte B."/>
            <person name="Kopec K.O."/>
            <person name="Synnott J.M."/>
            <person name="Choo C."/>
            <person name="Paponov I."/>
            <person name="Finkler A."/>
            <person name="Soon Heng Tan C."/>
            <person name="Hutchins A.P."/>
            <person name="Weinmeier T."/>
            <person name="Rattei T."/>
            <person name="Chu J.S."/>
            <person name="Gimenez G."/>
            <person name="Irimia M."/>
            <person name="Rigden D.J."/>
            <person name="Fitzpatrick D.A."/>
            <person name="Lorenzo-Morales J."/>
            <person name="Bateman A."/>
            <person name="Chiu C.H."/>
            <person name="Tang P."/>
            <person name="Hegemann P."/>
            <person name="Fromm H."/>
            <person name="Raoult D."/>
            <person name="Greub G."/>
            <person name="Miranda-Saavedra D."/>
            <person name="Chen N."/>
            <person name="Nash P."/>
            <person name="Ginger M.L."/>
            <person name="Horn M."/>
            <person name="Schaap P."/>
            <person name="Caler L."/>
            <person name="Loftus B."/>
        </authorList>
    </citation>
    <scope>NUCLEOTIDE SEQUENCE [LARGE SCALE GENOMIC DNA]</scope>
    <source>
        <strain evidence="7 8">Neff</strain>
    </source>
</reference>
<accession>L8GN48</accession>
<sequence length="133" mass="14992">MGGFDWKRTGRLMAYGFLASGPMMHGWYKALDAAIPSASFKASIVKLCLDQSIAAPTLIASFFVVVGAMEGKSRAELEEKMRRDYLATMKVNWSVWPLISFINFRFIPPAQRVLYVSCVSVLWNAYLSWVNAR</sequence>
<dbReference type="OMA" id="FFSCTFI"/>
<dbReference type="EMBL" id="KB008052">
    <property type="protein sequence ID" value="ELR14490.1"/>
    <property type="molecule type" value="Genomic_DNA"/>
</dbReference>
<evidence type="ECO:0000256" key="5">
    <source>
        <dbReference type="ARBA" id="ARBA00023136"/>
    </source>
</evidence>
<dbReference type="Proteomes" id="UP000011083">
    <property type="component" value="Unassembled WGS sequence"/>
</dbReference>
<protein>
    <submittedName>
        <fullName evidence="7">Uncharacterized protein</fullName>
    </submittedName>
</protein>
<name>L8GN48_ACACF</name>
<dbReference type="PANTHER" id="PTHR11266">
    <property type="entry name" value="PEROXISOMAL MEMBRANE PROTEIN 2, PXMP2 MPV17"/>
    <property type="match status" value="1"/>
</dbReference>
<dbReference type="GeneID" id="14915056"/>
<keyword evidence="5" id="KW-0472">Membrane</keyword>
<organism evidence="7 8">
    <name type="scientific">Acanthamoeba castellanii (strain ATCC 30010 / Neff)</name>
    <dbReference type="NCBI Taxonomy" id="1257118"/>
    <lineage>
        <taxon>Eukaryota</taxon>
        <taxon>Amoebozoa</taxon>
        <taxon>Discosea</taxon>
        <taxon>Longamoebia</taxon>
        <taxon>Centramoebida</taxon>
        <taxon>Acanthamoebidae</taxon>
        <taxon>Acanthamoeba</taxon>
    </lineage>
</organism>
<dbReference type="PANTHER" id="PTHR11266:SF17">
    <property type="entry name" value="PROTEIN MPV17"/>
    <property type="match status" value="1"/>
</dbReference>
<keyword evidence="3" id="KW-0812">Transmembrane</keyword>
<evidence type="ECO:0000256" key="3">
    <source>
        <dbReference type="ARBA" id="ARBA00022692"/>
    </source>
</evidence>
<dbReference type="KEGG" id="acan:ACA1_192610"/>
<dbReference type="InterPro" id="IPR007248">
    <property type="entry name" value="Mpv17_PMP22"/>
</dbReference>
<evidence type="ECO:0000313" key="7">
    <source>
        <dbReference type="EMBL" id="ELR14490.1"/>
    </source>
</evidence>
<gene>
    <name evidence="7" type="ORF">ACA1_192610</name>
</gene>
<evidence type="ECO:0000256" key="1">
    <source>
        <dbReference type="ARBA" id="ARBA00004141"/>
    </source>
</evidence>
<evidence type="ECO:0000313" key="8">
    <source>
        <dbReference type="Proteomes" id="UP000011083"/>
    </source>
</evidence>
<dbReference type="OrthoDB" id="10267969at2759"/>
<evidence type="ECO:0000256" key="2">
    <source>
        <dbReference type="ARBA" id="ARBA00006824"/>
    </source>
</evidence>
<evidence type="ECO:0000256" key="4">
    <source>
        <dbReference type="ARBA" id="ARBA00022989"/>
    </source>
</evidence>
<dbReference type="VEuPathDB" id="AmoebaDB:ACA1_192610"/>
<keyword evidence="4" id="KW-1133">Transmembrane helix</keyword>
<dbReference type="GO" id="GO:0016020">
    <property type="term" value="C:membrane"/>
    <property type="evidence" value="ECO:0007669"/>
    <property type="project" value="UniProtKB-SubCell"/>
</dbReference>
<dbReference type="RefSeq" id="XP_004336503.1">
    <property type="nucleotide sequence ID" value="XM_004336455.1"/>
</dbReference>
<comment type="subcellular location">
    <subcellularLocation>
        <location evidence="1">Membrane</location>
        <topology evidence="1">Multi-pass membrane protein</topology>
    </subcellularLocation>
</comment>
<evidence type="ECO:0000256" key="6">
    <source>
        <dbReference type="RuleBase" id="RU363053"/>
    </source>
</evidence>
<dbReference type="AlphaFoldDB" id="L8GN48"/>
<keyword evidence="8" id="KW-1185">Reference proteome</keyword>
<dbReference type="Pfam" id="PF04117">
    <property type="entry name" value="Mpv17_PMP22"/>
    <property type="match status" value="1"/>
</dbReference>
<dbReference type="STRING" id="1257118.L8GN48"/>
<dbReference type="GO" id="GO:0005737">
    <property type="term" value="C:cytoplasm"/>
    <property type="evidence" value="ECO:0007669"/>
    <property type="project" value="TreeGrafter"/>
</dbReference>